<evidence type="ECO:0000256" key="5">
    <source>
        <dbReference type="SAM" id="Phobius"/>
    </source>
</evidence>
<dbReference type="GO" id="GO:0046688">
    <property type="term" value="P:response to copper ion"/>
    <property type="evidence" value="ECO:0007669"/>
    <property type="project" value="InterPro"/>
</dbReference>
<protein>
    <recommendedName>
        <fullName evidence="7">CopC domain-containing protein</fullName>
    </recommendedName>
</protein>
<dbReference type="InterPro" id="IPR014755">
    <property type="entry name" value="Cu-Rt/internalin_Ig-like"/>
</dbReference>
<evidence type="ECO:0000256" key="4">
    <source>
        <dbReference type="ARBA" id="ARBA00023008"/>
    </source>
</evidence>
<dbReference type="InterPro" id="IPR007348">
    <property type="entry name" value="CopC_dom"/>
</dbReference>
<dbReference type="GO" id="GO:0006825">
    <property type="term" value="P:copper ion transport"/>
    <property type="evidence" value="ECO:0007669"/>
    <property type="project" value="InterPro"/>
</dbReference>
<feature type="chain" id="PRO_5035002479" description="CopC domain-containing protein" evidence="6">
    <location>
        <begin position="31"/>
        <end position="192"/>
    </location>
</feature>
<keyword evidence="3 6" id="KW-0732">Signal</keyword>
<dbReference type="InterPro" id="IPR032694">
    <property type="entry name" value="CopC/D"/>
</dbReference>
<proteinExistence type="predicted"/>
<dbReference type="GO" id="GO:0005886">
    <property type="term" value="C:plasma membrane"/>
    <property type="evidence" value="ECO:0007669"/>
    <property type="project" value="TreeGrafter"/>
</dbReference>
<dbReference type="GO" id="GO:0005507">
    <property type="term" value="F:copper ion binding"/>
    <property type="evidence" value="ECO:0007669"/>
    <property type="project" value="InterPro"/>
</dbReference>
<keyword evidence="5" id="KW-0812">Transmembrane</keyword>
<evidence type="ECO:0000256" key="3">
    <source>
        <dbReference type="ARBA" id="ARBA00022729"/>
    </source>
</evidence>
<evidence type="ECO:0000256" key="2">
    <source>
        <dbReference type="ARBA" id="ARBA00022723"/>
    </source>
</evidence>
<keyword evidence="9" id="KW-1185">Reference proteome</keyword>
<sequence>MTIFRTFARLVGAVLLTAVLLMGAPLAVSAHDQIIGQFPNEDETVEVGPDAITLEFTGDLMDITQLAMVVDADGTDWVNGPLQVDRRTATQPLLPELPAGSYQVRWRVVSSDGHPISGVFEFAVGRETPGATFGLEESAAQQADAATSSTADGSGTTVLSPLLVTTLIGAAVGIALFAGVIASRWFFIQRKK</sequence>
<dbReference type="GO" id="GO:0042597">
    <property type="term" value="C:periplasmic space"/>
    <property type="evidence" value="ECO:0007669"/>
    <property type="project" value="InterPro"/>
</dbReference>
<dbReference type="Gene3D" id="2.60.40.1220">
    <property type="match status" value="1"/>
</dbReference>
<keyword evidence="5" id="KW-0472">Membrane</keyword>
<keyword evidence="5" id="KW-1133">Transmembrane helix</keyword>
<dbReference type="PANTHER" id="PTHR34820:SF4">
    <property type="entry name" value="INNER MEMBRANE PROTEIN YEBZ"/>
    <property type="match status" value="1"/>
</dbReference>
<evidence type="ECO:0000313" key="9">
    <source>
        <dbReference type="Proteomes" id="UP000316560"/>
    </source>
</evidence>
<dbReference type="PANTHER" id="PTHR34820">
    <property type="entry name" value="INNER MEMBRANE PROTEIN YEBZ"/>
    <property type="match status" value="1"/>
</dbReference>
<keyword evidence="4" id="KW-0186">Copper</keyword>
<comment type="subcellular location">
    <subcellularLocation>
        <location evidence="1">Cell envelope</location>
    </subcellularLocation>
</comment>
<dbReference type="AlphaFoldDB" id="A0A8H2PYN8"/>
<dbReference type="SUPFAM" id="SSF81296">
    <property type="entry name" value="E set domains"/>
    <property type="match status" value="1"/>
</dbReference>
<name>A0A8H2PYN8_9MICO</name>
<dbReference type="RefSeq" id="WP_141990838.1">
    <property type="nucleotide sequence ID" value="NZ_VFRA01000001.1"/>
</dbReference>
<keyword evidence="2" id="KW-0479">Metal-binding</keyword>
<evidence type="ECO:0000259" key="7">
    <source>
        <dbReference type="Pfam" id="PF04234"/>
    </source>
</evidence>
<feature type="domain" description="CopC" evidence="7">
    <location>
        <begin position="31"/>
        <end position="124"/>
    </location>
</feature>
<dbReference type="Proteomes" id="UP000316560">
    <property type="component" value="Unassembled WGS sequence"/>
</dbReference>
<dbReference type="Pfam" id="PF04234">
    <property type="entry name" value="CopC"/>
    <property type="match status" value="1"/>
</dbReference>
<reference evidence="8 9" key="1">
    <citation type="submission" date="2019-06" db="EMBL/GenBank/DDBJ databases">
        <title>Sequencing the genomes of 1000 actinobacteria strains.</title>
        <authorList>
            <person name="Klenk H.-P."/>
        </authorList>
    </citation>
    <scope>NUCLEOTIDE SEQUENCE [LARGE SCALE GENOMIC DNA]</scope>
    <source>
        <strain evidence="8 9">DSM 21947</strain>
    </source>
</reference>
<evidence type="ECO:0000256" key="6">
    <source>
        <dbReference type="SAM" id="SignalP"/>
    </source>
</evidence>
<feature type="transmembrane region" description="Helical" evidence="5">
    <location>
        <begin position="162"/>
        <end position="187"/>
    </location>
</feature>
<evidence type="ECO:0000256" key="1">
    <source>
        <dbReference type="ARBA" id="ARBA00004196"/>
    </source>
</evidence>
<gene>
    <name evidence="8" type="ORF">FB472_2164</name>
</gene>
<evidence type="ECO:0000313" key="8">
    <source>
        <dbReference type="EMBL" id="TQO20529.1"/>
    </source>
</evidence>
<dbReference type="OrthoDB" id="5242236at2"/>
<organism evidence="8 9">
    <name type="scientific">Rhodoglobus vestalii</name>
    <dbReference type="NCBI Taxonomy" id="193384"/>
    <lineage>
        <taxon>Bacteria</taxon>
        <taxon>Bacillati</taxon>
        <taxon>Actinomycetota</taxon>
        <taxon>Actinomycetes</taxon>
        <taxon>Micrococcales</taxon>
        <taxon>Microbacteriaceae</taxon>
        <taxon>Rhodoglobus</taxon>
    </lineage>
</organism>
<dbReference type="InterPro" id="IPR014756">
    <property type="entry name" value="Ig_E-set"/>
</dbReference>
<dbReference type="EMBL" id="VFRA01000001">
    <property type="protein sequence ID" value="TQO20529.1"/>
    <property type="molecule type" value="Genomic_DNA"/>
</dbReference>
<feature type="signal peptide" evidence="6">
    <location>
        <begin position="1"/>
        <end position="30"/>
    </location>
</feature>
<dbReference type="GO" id="GO:0030313">
    <property type="term" value="C:cell envelope"/>
    <property type="evidence" value="ECO:0007669"/>
    <property type="project" value="UniProtKB-SubCell"/>
</dbReference>
<comment type="caution">
    <text evidence="8">The sequence shown here is derived from an EMBL/GenBank/DDBJ whole genome shotgun (WGS) entry which is preliminary data.</text>
</comment>
<accession>A0A8H2PYN8</accession>